<dbReference type="SUPFAM" id="SSF103084">
    <property type="entry name" value="Holliday junction resolvase RusA"/>
    <property type="match status" value="1"/>
</dbReference>
<name>A0A2H4J5E4_9CAUD</name>
<sequence>MNEPIILKFELTRKQMISANDRLHFQQKGKITRFLRGLAHYEGMNVLKDYFGLPYTEDKPCEVRVIVYAPTKRKYDPPNWSPTTKALLDGLTDAEIWTDDNFNIIKRVSFEHGGLSGNKNYRIELNIHEVTGI</sequence>
<proteinExistence type="predicted"/>
<dbReference type="GO" id="GO:0006281">
    <property type="term" value="P:DNA repair"/>
    <property type="evidence" value="ECO:0007669"/>
    <property type="project" value="InterPro"/>
</dbReference>
<reference evidence="1" key="1">
    <citation type="submission" date="2017-06" db="EMBL/GenBank/DDBJ databases">
        <title>Novel phages from South African skin metaviromes.</title>
        <authorList>
            <person name="van Zyl L.J."/>
            <person name="Abrahams Y."/>
            <person name="Stander E.A."/>
            <person name="Kirby B.M."/>
            <person name="Clavaud C."/>
            <person name="Farcet C."/>
            <person name="Breton L."/>
            <person name="Trindade M.I."/>
        </authorList>
    </citation>
    <scope>NUCLEOTIDE SEQUENCE</scope>
</reference>
<evidence type="ECO:0000313" key="1">
    <source>
        <dbReference type="EMBL" id="ASN67538.1"/>
    </source>
</evidence>
<protein>
    <submittedName>
        <fullName evidence="1">Uncharacterized protein</fullName>
    </submittedName>
</protein>
<dbReference type="GO" id="GO:0006310">
    <property type="term" value="P:DNA recombination"/>
    <property type="evidence" value="ECO:0007669"/>
    <property type="project" value="InterPro"/>
</dbReference>
<dbReference type="GO" id="GO:0000287">
    <property type="term" value="F:magnesium ion binding"/>
    <property type="evidence" value="ECO:0007669"/>
    <property type="project" value="InterPro"/>
</dbReference>
<dbReference type="InterPro" id="IPR036614">
    <property type="entry name" value="RusA-like_sf"/>
</dbReference>
<organism evidence="1">
    <name type="scientific">uncultured Caudovirales phage</name>
    <dbReference type="NCBI Taxonomy" id="2100421"/>
    <lineage>
        <taxon>Viruses</taxon>
        <taxon>Duplodnaviria</taxon>
        <taxon>Heunggongvirae</taxon>
        <taxon>Uroviricota</taxon>
        <taxon>Caudoviricetes</taxon>
        <taxon>Peduoviridae</taxon>
        <taxon>Maltschvirus</taxon>
        <taxon>Maltschvirus maltsch</taxon>
    </lineage>
</organism>
<dbReference type="Gene3D" id="3.30.1330.70">
    <property type="entry name" value="Holliday junction resolvase RusA"/>
    <property type="match status" value="1"/>
</dbReference>
<accession>A0A2H4J5E4</accession>
<gene>
    <name evidence="1" type="ORF">10S16_3</name>
</gene>
<dbReference type="EMBL" id="MF417852">
    <property type="protein sequence ID" value="ASN67538.1"/>
    <property type="molecule type" value="Genomic_DNA"/>
</dbReference>